<protein>
    <submittedName>
        <fullName evidence="1">GNAT family N-acetyltransferase</fullName>
    </submittedName>
</protein>
<dbReference type="PANTHER" id="PTHR47017">
    <property type="entry name" value="ACYL-COA"/>
    <property type="match status" value="1"/>
</dbReference>
<dbReference type="EMBL" id="JAJHNU010000005">
    <property type="protein sequence ID" value="MDN4122768.1"/>
    <property type="molecule type" value="Genomic_DNA"/>
</dbReference>
<keyword evidence="2" id="KW-1185">Reference proteome</keyword>
<evidence type="ECO:0000313" key="2">
    <source>
        <dbReference type="Proteomes" id="UP001168613"/>
    </source>
</evidence>
<dbReference type="InterPro" id="IPR007434">
    <property type="entry name" value="FemAB-like"/>
</dbReference>
<reference evidence="1" key="1">
    <citation type="submission" date="2021-11" db="EMBL/GenBank/DDBJ databases">
        <title>Draft genome sequence of Alcaligenes endophyticus type strain CCUG 75668T.</title>
        <authorList>
            <person name="Salva-Serra F."/>
            <person name="Duran R.E."/>
            <person name="Seeger M."/>
            <person name="Moore E.R.B."/>
            <person name="Jaen-Luchoro D."/>
        </authorList>
    </citation>
    <scope>NUCLEOTIDE SEQUENCE</scope>
    <source>
        <strain evidence="1">CCUG 75668</strain>
    </source>
</reference>
<sequence length="378" mass="43611">MTNTYSIVHSLQQVNPLAWDALSQHVFTRHDFLYALEQENCATQATGWNINYLLLHQNNELVGAVPLYVKTHSRGEYVFDHHWAQAYAQHQLAYYPKLLVAVPFTPVSGPRLLANNSSHKQLLAQGLQQLAAQQNFSSLHVLFPDEQDRLALEQAGFMLRTNVQFHWHNESYSSMEDFLASMTRDKRKKMRQDSKKVHAAGVRFRHLQGDQITPADLDFFYQCYAHTYLSRGQLPYLNFAFFKRWYHDNPESWVLIVADQHESALASALCIRDKDSLYGRYWGSMHYLPGLHFETCYTQTIEFCIAQEIRSFEGGAQGEHKLARGLLPITTYSAHWIADAQFSAAIQHFLDQETPAVNEYAESLTLHSPFKKKTVEHN</sequence>
<dbReference type="Gene3D" id="3.40.630.30">
    <property type="match status" value="1"/>
</dbReference>
<dbReference type="RefSeq" id="WP_266123713.1">
    <property type="nucleotide sequence ID" value="NZ_JAJHNU010000005.1"/>
</dbReference>
<dbReference type="SUPFAM" id="SSF55729">
    <property type="entry name" value="Acyl-CoA N-acyltransferases (Nat)"/>
    <property type="match status" value="1"/>
</dbReference>
<dbReference type="Pfam" id="PF04339">
    <property type="entry name" value="FemAB_like"/>
    <property type="match status" value="1"/>
</dbReference>
<evidence type="ECO:0000313" key="1">
    <source>
        <dbReference type="EMBL" id="MDN4122768.1"/>
    </source>
</evidence>
<gene>
    <name evidence="1" type="ORF">LMS43_15865</name>
</gene>
<dbReference type="PANTHER" id="PTHR47017:SF1">
    <property type="entry name" value="ACYL-COA"/>
    <property type="match status" value="1"/>
</dbReference>
<organism evidence="1 2">
    <name type="scientific">Alcaligenes endophyticus</name>
    <dbReference type="NCBI Taxonomy" id="1929088"/>
    <lineage>
        <taxon>Bacteria</taxon>
        <taxon>Pseudomonadati</taxon>
        <taxon>Pseudomonadota</taxon>
        <taxon>Betaproteobacteria</taxon>
        <taxon>Burkholderiales</taxon>
        <taxon>Alcaligenaceae</taxon>
        <taxon>Alcaligenes</taxon>
    </lineage>
</organism>
<accession>A0ABT8EN93</accession>
<comment type="caution">
    <text evidence="1">The sequence shown here is derived from an EMBL/GenBank/DDBJ whole genome shotgun (WGS) entry which is preliminary data.</text>
</comment>
<dbReference type="InterPro" id="IPR016181">
    <property type="entry name" value="Acyl_CoA_acyltransferase"/>
</dbReference>
<dbReference type="Proteomes" id="UP001168613">
    <property type="component" value="Unassembled WGS sequence"/>
</dbReference>
<proteinExistence type="predicted"/>
<name>A0ABT8EN93_9BURK</name>